<proteinExistence type="predicted"/>
<name>A0A8I6S3I6_CIMLE</name>
<dbReference type="KEGG" id="clec:106671176"/>
<dbReference type="EnsemblMetazoa" id="XM_014402068.1">
    <property type="protein sequence ID" value="XP_014257554.1"/>
    <property type="gene ID" value="LOC106671176"/>
</dbReference>
<sequence>MTTVTIGGAVWPRLQPEKLWACRTHYGPSFIINHGYTDYSFGECGTRLSAWFAKVQIKLGTNIIGMSCMLLAADLCLHDGSTCIGTYATSLLTMAMSATGTNQLLHEE</sequence>
<evidence type="ECO:0000313" key="2">
    <source>
        <dbReference type="Proteomes" id="UP000494040"/>
    </source>
</evidence>
<keyword evidence="2" id="KW-1185">Reference proteome</keyword>
<reference evidence="1" key="1">
    <citation type="submission" date="2022-01" db="UniProtKB">
        <authorList>
            <consortium name="EnsemblMetazoa"/>
        </authorList>
    </citation>
    <scope>IDENTIFICATION</scope>
</reference>
<dbReference type="RefSeq" id="XP_014257554.1">
    <property type="nucleotide sequence ID" value="XM_014402068.1"/>
</dbReference>
<dbReference type="GeneID" id="106671176"/>
<accession>A0A8I6S3I6</accession>
<organism evidence="1 2">
    <name type="scientific">Cimex lectularius</name>
    <name type="common">Bed bug</name>
    <name type="synonym">Acanthia lectularia</name>
    <dbReference type="NCBI Taxonomy" id="79782"/>
    <lineage>
        <taxon>Eukaryota</taxon>
        <taxon>Metazoa</taxon>
        <taxon>Ecdysozoa</taxon>
        <taxon>Arthropoda</taxon>
        <taxon>Hexapoda</taxon>
        <taxon>Insecta</taxon>
        <taxon>Pterygota</taxon>
        <taxon>Neoptera</taxon>
        <taxon>Paraneoptera</taxon>
        <taxon>Hemiptera</taxon>
        <taxon>Heteroptera</taxon>
        <taxon>Panheteroptera</taxon>
        <taxon>Cimicomorpha</taxon>
        <taxon>Cimicidae</taxon>
        <taxon>Cimex</taxon>
    </lineage>
</organism>
<protein>
    <submittedName>
        <fullName evidence="1">Uncharacterized protein</fullName>
    </submittedName>
</protein>
<dbReference type="AlphaFoldDB" id="A0A8I6S3I6"/>
<evidence type="ECO:0000313" key="1">
    <source>
        <dbReference type="EnsemblMetazoa" id="XP_014257554.1"/>
    </source>
</evidence>
<dbReference type="Proteomes" id="UP000494040">
    <property type="component" value="Unassembled WGS sequence"/>
</dbReference>